<dbReference type="GeneID" id="24410425"/>
<dbReference type="AlphaFoldDB" id="E3QGC8"/>
<accession>E3QGC8</accession>
<keyword evidence="3" id="KW-1185">Reference proteome</keyword>
<feature type="region of interest" description="Disordered" evidence="1">
    <location>
        <begin position="1"/>
        <end position="32"/>
    </location>
</feature>
<name>E3QGC8_COLGM</name>
<reference evidence="3" key="1">
    <citation type="journal article" date="2012" name="Nat. Genet.">
        <title>Lifestyle transitions in plant pathogenic Colletotrichum fungi deciphered by genome and transcriptome analyses.</title>
        <authorList>
            <person name="O'Connell R.J."/>
            <person name="Thon M.R."/>
            <person name="Hacquard S."/>
            <person name="Amyotte S.G."/>
            <person name="Kleemann J."/>
            <person name="Torres M.F."/>
            <person name="Damm U."/>
            <person name="Buiate E.A."/>
            <person name="Epstein L."/>
            <person name="Alkan N."/>
            <person name="Altmueller J."/>
            <person name="Alvarado-Balderrama L."/>
            <person name="Bauser C.A."/>
            <person name="Becker C."/>
            <person name="Birren B.W."/>
            <person name="Chen Z."/>
            <person name="Choi J."/>
            <person name="Crouch J.A."/>
            <person name="Duvick J.P."/>
            <person name="Farman M.A."/>
            <person name="Gan P."/>
            <person name="Heiman D."/>
            <person name="Henrissat B."/>
            <person name="Howard R.J."/>
            <person name="Kabbage M."/>
            <person name="Koch C."/>
            <person name="Kracher B."/>
            <person name="Kubo Y."/>
            <person name="Law A.D."/>
            <person name="Lebrun M.-H."/>
            <person name="Lee Y.-H."/>
            <person name="Miyara I."/>
            <person name="Moore N."/>
            <person name="Neumann U."/>
            <person name="Nordstroem K."/>
            <person name="Panaccione D.G."/>
            <person name="Panstruga R."/>
            <person name="Place M."/>
            <person name="Proctor R.H."/>
            <person name="Prusky D."/>
            <person name="Rech G."/>
            <person name="Reinhardt R."/>
            <person name="Rollins J.A."/>
            <person name="Rounsley S."/>
            <person name="Schardl C.L."/>
            <person name="Schwartz D.C."/>
            <person name="Shenoy N."/>
            <person name="Shirasu K."/>
            <person name="Sikhakolli U.R."/>
            <person name="Stueber K."/>
            <person name="Sukno S.A."/>
            <person name="Sweigard J.A."/>
            <person name="Takano Y."/>
            <person name="Takahara H."/>
            <person name="Trail F."/>
            <person name="van der Does H.C."/>
            <person name="Voll L.M."/>
            <person name="Will I."/>
            <person name="Young S."/>
            <person name="Zeng Q."/>
            <person name="Zhang J."/>
            <person name="Zhou S."/>
            <person name="Dickman M.B."/>
            <person name="Schulze-Lefert P."/>
            <person name="Ver Loren van Themaat E."/>
            <person name="Ma L.-J."/>
            <person name="Vaillancourt L.J."/>
        </authorList>
    </citation>
    <scope>NUCLEOTIDE SEQUENCE [LARGE SCALE GENOMIC DNA]</scope>
    <source>
        <strain evidence="3">M1.001 / M2 / FGSC 10212</strain>
    </source>
</reference>
<proteinExistence type="predicted"/>
<evidence type="ECO:0000313" key="2">
    <source>
        <dbReference type="EMBL" id="EFQ29916.1"/>
    </source>
</evidence>
<organism evidence="3">
    <name type="scientific">Colletotrichum graminicola (strain M1.001 / M2 / FGSC 10212)</name>
    <name type="common">Maize anthracnose fungus</name>
    <name type="synonym">Glomerella graminicola</name>
    <dbReference type="NCBI Taxonomy" id="645133"/>
    <lineage>
        <taxon>Eukaryota</taxon>
        <taxon>Fungi</taxon>
        <taxon>Dikarya</taxon>
        <taxon>Ascomycota</taxon>
        <taxon>Pezizomycotina</taxon>
        <taxon>Sordariomycetes</taxon>
        <taxon>Hypocreomycetidae</taxon>
        <taxon>Glomerellales</taxon>
        <taxon>Glomerellaceae</taxon>
        <taxon>Colletotrichum</taxon>
        <taxon>Colletotrichum graminicola species complex</taxon>
    </lineage>
</organism>
<sequence length="59" mass="6437">MEGADDVEIKQPSVAPTEPHQQTPPAVETSTPTDPLLSLLLLLLRPLRLFCGMAYAHLL</sequence>
<dbReference type="RefSeq" id="XP_008093936.1">
    <property type="nucleotide sequence ID" value="XM_008095745.1"/>
</dbReference>
<gene>
    <name evidence="2" type="ORF">GLRG_05060</name>
</gene>
<evidence type="ECO:0000313" key="3">
    <source>
        <dbReference type="Proteomes" id="UP000008782"/>
    </source>
</evidence>
<feature type="compositionally biased region" description="Polar residues" evidence="1">
    <location>
        <begin position="19"/>
        <end position="32"/>
    </location>
</feature>
<dbReference type="EMBL" id="GG697347">
    <property type="protein sequence ID" value="EFQ29916.1"/>
    <property type="molecule type" value="Genomic_DNA"/>
</dbReference>
<dbReference type="Proteomes" id="UP000008782">
    <property type="component" value="Unassembled WGS sequence"/>
</dbReference>
<evidence type="ECO:0000256" key="1">
    <source>
        <dbReference type="SAM" id="MobiDB-lite"/>
    </source>
</evidence>
<protein>
    <submittedName>
        <fullName evidence="2">Uncharacterized protein</fullName>
    </submittedName>
</protein>
<dbReference type="VEuPathDB" id="FungiDB:GLRG_05060"/>
<dbReference type="HOGENOM" id="CLU_2960626_0_0_1"/>